<organism evidence="2 3">
    <name type="scientific">Flavonifractor plautii</name>
    <name type="common">Fusobacterium plautii</name>
    <dbReference type="NCBI Taxonomy" id="292800"/>
    <lineage>
        <taxon>Bacteria</taxon>
        <taxon>Bacillati</taxon>
        <taxon>Bacillota</taxon>
        <taxon>Clostridia</taxon>
        <taxon>Eubacteriales</taxon>
        <taxon>Oscillospiraceae</taxon>
        <taxon>Flavonifractor</taxon>
    </lineage>
</organism>
<dbReference type="AlphaFoldDB" id="A0A174UKU6"/>
<feature type="region of interest" description="Disordered" evidence="1">
    <location>
        <begin position="45"/>
        <end position="96"/>
    </location>
</feature>
<dbReference type="Proteomes" id="UP000095746">
    <property type="component" value="Unassembled WGS sequence"/>
</dbReference>
<name>A0A174UKU6_FLAPL</name>
<evidence type="ECO:0000313" key="2">
    <source>
        <dbReference type="EMBL" id="CUQ20400.1"/>
    </source>
</evidence>
<proteinExistence type="predicted"/>
<feature type="compositionally biased region" description="Low complexity" evidence="1">
    <location>
        <begin position="65"/>
        <end position="79"/>
    </location>
</feature>
<reference evidence="2 3" key="1">
    <citation type="submission" date="2015-09" db="EMBL/GenBank/DDBJ databases">
        <authorList>
            <consortium name="Pathogen Informatics"/>
        </authorList>
    </citation>
    <scope>NUCLEOTIDE SEQUENCE [LARGE SCALE GENOMIC DNA]</scope>
    <source>
        <strain evidence="2 3">2789STDY5608854</strain>
    </source>
</reference>
<evidence type="ECO:0000313" key="3">
    <source>
        <dbReference type="Proteomes" id="UP000095746"/>
    </source>
</evidence>
<evidence type="ECO:0000256" key="1">
    <source>
        <dbReference type="SAM" id="MobiDB-lite"/>
    </source>
</evidence>
<accession>A0A174UKU6</accession>
<dbReference type="EMBL" id="CYZT01000767">
    <property type="protein sequence ID" value="CUQ20400.1"/>
    <property type="molecule type" value="Genomic_DNA"/>
</dbReference>
<sequence>MARLVTGRWPSSSSRYSTMERVLASRFRPLRRTSLGLPVLPEVVSRRASSGWSSGPCPPGRRSRTLSSTSSAGTKPSSTRPVSAGRSPGTWTKAGR</sequence>
<gene>
    <name evidence="2" type="ORF">ERS852411_04101</name>
</gene>
<protein>
    <submittedName>
        <fullName evidence="2">Uncharacterized protein</fullName>
    </submittedName>
</protein>